<dbReference type="EC" id="1.3.99.33" evidence="3"/>
<reference evidence="10 11" key="1">
    <citation type="submission" date="2024-04" db="EMBL/GenBank/DDBJ databases">
        <title>Human intestinal bacterial collection.</title>
        <authorList>
            <person name="Pauvert C."/>
            <person name="Hitch T.C.A."/>
            <person name="Clavel T."/>
        </authorList>
    </citation>
    <scope>NUCLEOTIDE SEQUENCE [LARGE SCALE GENOMIC DNA]</scope>
    <source>
        <strain evidence="10 11">CLA-KB-H42</strain>
    </source>
</reference>
<dbReference type="InterPro" id="IPR007329">
    <property type="entry name" value="FMN-bd"/>
</dbReference>
<evidence type="ECO:0000313" key="11">
    <source>
        <dbReference type="Proteomes" id="UP001487305"/>
    </source>
</evidence>
<evidence type="ECO:0000256" key="1">
    <source>
        <dbReference type="ARBA" id="ARBA00001917"/>
    </source>
</evidence>
<dbReference type="SUPFAM" id="SSF56425">
    <property type="entry name" value="Succinate dehydrogenase/fumarate reductase flavoprotein, catalytic domain"/>
    <property type="match status" value="1"/>
</dbReference>
<dbReference type="EMBL" id="JBBNOP010000007">
    <property type="protein sequence ID" value="MEQ3363258.1"/>
    <property type="molecule type" value="Genomic_DNA"/>
</dbReference>
<evidence type="ECO:0000256" key="7">
    <source>
        <dbReference type="ARBA" id="ARBA00023002"/>
    </source>
</evidence>
<dbReference type="SUPFAM" id="SSF51905">
    <property type="entry name" value="FAD/NAD(P)-binding domain"/>
    <property type="match status" value="1"/>
</dbReference>
<evidence type="ECO:0000259" key="9">
    <source>
        <dbReference type="SMART" id="SM00900"/>
    </source>
</evidence>
<dbReference type="Gene3D" id="3.50.50.60">
    <property type="entry name" value="FAD/NAD(P)-binding domain"/>
    <property type="match status" value="1"/>
</dbReference>
<dbReference type="Pfam" id="PF00890">
    <property type="entry name" value="FAD_binding_2"/>
    <property type="match status" value="1"/>
</dbReference>
<accession>A0ABV1JEU0</accession>
<sequence>MEQNSKDRVKGLSRRNFLMGAGVAALGAASFGAVGCSSANADADSDNASGAVSVDYASTVAWNAEYDVVVGFGGAGGVASITAADEGAKVLLLEKGALGEEGGNTRYCEQTLLSFKDYDGGITFLKSMNRGYDTFTDEIADFMVSNTLEMTDWLTSMGAPGIVSMNEKVAPKLGTLDGETGDWLSDDGKEFAEYPERLMPGGSTVEVLAVQPSAENDEKPYWNLVRKNVVDRSDSIDVWMESPAVSLIQDPLSKVILGVKVSRAGEELNVRAKNGVVLSCGSYEANLLKYEDYACYPEIHPYGTLLNTGDGIDMAQAVGASLWHMAGMAGPRWAPLYPNSDRAMFMGMTQRITNGGNTIYIGENAKRFMAESGWGKHGKINYGGTFRSQILPQVVYAVFDQTAKDSGGRYEEADESFLISADSLEELASAIDVDAATLAETVSRYNGYVDAGKDEQFDRHPSTLAKLETAPFYAMRLYGSNTHCFGGPKRNTNCEVLDTEGKPIPHLYSAGELGSFWMDVYDGGGCVAETFYTGRAAGMNAAAAKDDVKPVELAPVEPSIQEYGNDLTVDATADVALGENEYLGVGQGLHGDVKVKVGVEGGKIVSVEVLEQHETEGITDEVWSTMPDEMVAAGVAEVDTISGATLASNGLIEAVNDALSQAS</sequence>
<keyword evidence="7" id="KW-0560">Oxidoreductase</keyword>
<gene>
    <name evidence="10" type="ORF">AAA083_09765</name>
</gene>
<feature type="domain" description="FMN-binding" evidence="9">
    <location>
        <begin position="588"/>
        <end position="662"/>
    </location>
</feature>
<comment type="catalytic activity">
    <reaction evidence="8">
        <text>dihydrourocanate + A = urocanate + AH2</text>
        <dbReference type="Rhea" id="RHEA:36059"/>
        <dbReference type="ChEBI" id="CHEBI:13193"/>
        <dbReference type="ChEBI" id="CHEBI:17499"/>
        <dbReference type="ChEBI" id="CHEBI:27247"/>
        <dbReference type="ChEBI" id="CHEBI:72991"/>
        <dbReference type="EC" id="1.3.99.33"/>
    </reaction>
</comment>
<dbReference type="PANTHER" id="PTHR43400">
    <property type="entry name" value="FUMARATE REDUCTASE"/>
    <property type="match status" value="1"/>
</dbReference>
<keyword evidence="5" id="KW-0285">Flavoprotein</keyword>
<evidence type="ECO:0000256" key="8">
    <source>
        <dbReference type="ARBA" id="ARBA00049922"/>
    </source>
</evidence>
<keyword evidence="6" id="KW-0274">FAD</keyword>
<evidence type="ECO:0000313" key="10">
    <source>
        <dbReference type="EMBL" id="MEQ3363258.1"/>
    </source>
</evidence>
<evidence type="ECO:0000256" key="5">
    <source>
        <dbReference type="ARBA" id="ARBA00022630"/>
    </source>
</evidence>
<dbReference type="InterPro" id="IPR050315">
    <property type="entry name" value="FAD-oxidoreductase_2"/>
</dbReference>
<dbReference type="PANTHER" id="PTHR43400:SF10">
    <property type="entry name" value="3-OXOSTEROID 1-DEHYDROGENASE"/>
    <property type="match status" value="1"/>
</dbReference>
<comment type="cofactor">
    <cofactor evidence="1">
        <name>FMN</name>
        <dbReference type="ChEBI" id="CHEBI:58210"/>
    </cofactor>
</comment>
<dbReference type="Proteomes" id="UP001487305">
    <property type="component" value="Unassembled WGS sequence"/>
</dbReference>
<dbReference type="InterPro" id="IPR036188">
    <property type="entry name" value="FAD/NAD-bd_sf"/>
</dbReference>
<dbReference type="PROSITE" id="PS51318">
    <property type="entry name" value="TAT"/>
    <property type="match status" value="1"/>
</dbReference>
<dbReference type="Gene3D" id="3.90.1010.20">
    <property type="match status" value="1"/>
</dbReference>
<evidence type="ECO:0000256" key="6">
    <source>
        <dbReference type="ARBA" id="ARBA00022827"/>
    </source>
</evidence>
<organism evidence="10 11">
    <name type="scientific">Raoultibacter massiliensis</name>
    <dbReference type="NCBI Taxonomy" id="1852371"/>
    <lineage>
        <taxon>Bacteria</taxon>
        <taxon>Bacillati</taxon>
        <taxon>Actinomycetota</taxon>
        <taxon>Coriobacteriia</taxon>
        <taxon>Eggerthellales</taxon>
        <taxon>Eggerthellaceae</taxon>
        <taxon>Raoultibacter</taxon>
    </lineage>
</organism>
<evidence type="ECO:0000256" key="3">
    <source>
        <dbReference type="ARBA" id="ARBA00013137"/>
    </source>
</evidence>
<dbReference type="SMART" id="SM00900">
    <property type="entry name" value="FMN_bind"/>
    <property type="match status" value="1"/>
</dbReference>
<comment type="cofactor">
    <cofactor evidence="2">
        <name>FAD</name>
        <dbReference type="ChEBI" id="CHEBI:57692"/>
    </cofactor>
</comment>
<dbReference type="InterPro" id="IPR006311">
    <property type="entry name" value="TAT_signal"/>
</dbReference>
<evidence type="ECO:0000256" key="2">
    <source>
        <dbReference type="ARBA" id="ARBA00001974"/>
    </source>
</evidence>
<name>A0ABV1JEU0_9ACTN</name>
<keyword evidence="11" id="KW-1185">Reference proteome</keyword>
<protein>
    <recommendedName>
        <fullName evidence="4">Urocanate reductase</fullName>
        <ecNumber evidence="3">1.3.99.33</ecNumber>
    </recommendedName>
</protein>
<comment type="caution">
    <text evidence="10">The sequence shown here is derived from an EMBL/GenBank/DDBJ whole genome shotgun (WGS) entry which is preliminary data.</text>
</comment>
<dbReference type="Pfam" id="PF04205">
    <property type="entry name" value="FMN_bind"/>
    <property type="match status" value="1"/>
</dbReference>
<dbReference type="InterPro" id="IPR027477">
    <property type="entry name" value="Succ_DH/fumarate_Rdtase_cat_sf"/>
</dbReference>
<evidence type="ECO:0000256" key="4">
    <source>
        <dbReference type="ARBA" id="ARBA00015872"/>
    </source>
</evidence>
<proteinExistence type="predicted"/>
<dbReference type="InterPro" id="IPR003953">
    <property type="entry name" value="FAD-dep_OxRdtase_2_FAD-bd"/>
</dbReference>
<dbReference type="RefSeq" id="WP_349227561.1">
    <property type="nucleotide sequence ID" value="NZ_JBBNOP010000007.1"/>
</dbReference>
<dbReference type="Gene3D" id="3.90.700.10">
    <property type="entry name" value="Succinate dehydrogenase/fumarate reductase flavoprotein, catalytic domain"/>
    <property type="match status" value="1"/>
</dbReference>